<evidence type="ECO:0000256" key="1">
    <source>
        <dbReference type="SAM" id="MobiDB-lite"/>
    </source>
</evidence>
<dbReference type="OrthoDB" id="8021518at2"/>
<protein>
    <submittedName>
        <fullName evidence="2">Uncharacterized protein</fullName>
    </submittedName>
</protein>
<comment type="caution">
    <text evidence="2">The sequence shown here is derived from an EMBL/GenBank/DDBJ whole genome shotgun (WGS) entry which is preliminary data.</text>
</comment>
<dbReference type="Proteomes" id="UP000248021">
    <property type="component" value="Unassembled WGS sequence"/>
</dbReference>
<evidence type="ECO:0000313" key="3">
    <source>
        <dbReference type="Proteomes" id="UP000248021"/>
    </source>
</evidence>
<evidence type="ECO:0000313" key="2">
    <source>
        <dbReference type="EMBL" id="PXW51860.1"/>
    </source>
</evidence>
<accession>A0A2V3TTR0</accession>
<dbReference type="RefSeq" id="WP_110378175.1">
    <property type="nucleotide sequence ID" value="NZ_JAHBRY010000001.1"/>
</dbReference>
<dbReference type="AlphaFoldDB" id="A0A2V3TTR0"/>
<keyword evidence="3" id="KW-1185">Reference proteome</keyword>
<gene>
    <name evidence="2" type="ORF">C7450_11815</name>
</gene>
<proteinExistence type="predicted"/>
<organism evidence="2 3">
    <name type="scientific">Chelatococcus asaccharovorans</name>
    <dbReference type="NCBI Taxonomy" id="28210"/>
    <lineage>
        <taxon>Bacteria</taxon>
        <taxon>Pseudomonadati</taxon>
        <taxon>Pseudomonadota</taxon>
        <taxon>Alphaproteobacteria</taxon>
        <taxon>Hyphomicrobiales</taxon>
        <taxon>Chelatococcaceae</taxon>
        <taxon>Chelatococcus</taxon>
    </lineage>
</organism>
<dbReference type="EMBL" id="QJJK01000018">
    <property type="protein sequence ID" value="PXW51860.1"/>
    <property type="molecule type" value="Genomic_DNA"/>
</dbReference>
<feature type="region of interest" description="Disordered" evidence="1">
    <location>
        <begin position="119"/>
        <end position="138"/>
    </location>
</feature>
<reference evidence="2 3" key="1">
    <citation type="submission" date="2018-05" db="EMBL/GenBank/DDBJ databases">
        <title>Genomic Encyclopedia of Type Strains, Phase IV (KMG-IV): sequencing the most valuable type-strain genomes for metagenomic binning, comparative biology and taxonomic classification.</title>
        <authorList>
            <person name="Goeker M."/>
        </authorList>
    </citation>
    <scope>NUCLEOTIDE SEQUENCE [LARGE SCALE GENOMIC DNA]</scope>
    <source>
        <strain evidence="2 3">DSM 6462</strain>
    </source>
</reference>
<name>A0A2V3TTR0_9HYPH</name>
<sequence>MVPEGYMVGVKGNEDLNRVFARAMPIPRGLFALRYLGADDERNPPRVSVHVGPDVAGDVHLLFAPGAEDGIMRRPGDAVVVSSSGDAMIVVTIFVGEFALSDGVKLKIDQLDKVSGRDGELVRASSGHKKKSQDSSEEMPIYLSGHIQRRGDVSLPAGEWLGGRSSRQHIEGFAVHWPRRPMGVDIEYDCSVSGQGRMPEALTGGFIGTRARALSIDGVSLRLIGENAASYKLQAEAIFSDGTAVRSSASELVAAPRDPGASLVGLTVHVQ</sequence>